<accession>A0A8J4WTQ0</accession>
<dbReference type="GO" id="GO:0009100">
    <property type="term" value="P:glycoprotein metabolic process"/>
    <property type="evidence" value="ECO:0007669"/>
    <property type="project" value="UniProtKB-ARBA"/>
</dbReference>
<proteinExistence type="predicted"/>
<name>A0A8J4WTQ0_9TREM</name>
<protein>
    <recommendedName>
        <fullName evidence="1">LicD/FKTN/FKRP nucleotidyltransferase domain-containing protein</fullName>
    </recommendedName>
</protein>
<evidence type="ECO:0000313" key="2">
    <source>
        <dbReference type="EMBL" id="KAF5403960.1"/>
    </source>
</evidence>
<dbReference type="Proteomes" id="UP000748531">
    <property type="component" value="Unassembled WGS sequence"/>
</dbReference>
<evidence type="ECO:0000259" key="1">
    <source>
        <dbReference type="Pfam" id="PF04991"/>
    </source>
</evidence>
<dbReference type="InterPro" id="IPR052942">
    <property type="entry name" value="LPS_cholinephosphotransferase"/>
</dbReference>
<dbReference type="OrthoDB" id="444255at2759"/>
<reference evidence="2" key="1">
    <citation type="submission" date="2019-05" db="EMBL/GenBank/DDBJ databases">
        <title>Annotation for the trematode Paragonimus heterotremus.</title>
        <authorList>
            <person name="Choi Y.-J."/>
        </authorList>
    </citation>
    <scope>NUCLEOTIDE SEQUENCE</scope>
    <source>
        <strain evidence="2">LC</strain>
    </source>
</reference>
<dbReference type="EMBL" id="LUCH01000954">
    <property type="protein sequence ID" value="KAF5403960.1"/>
    <property type="molecule type" value="Genomic_DNA"/>
</dbReference>
<dbReference type="PANTHER" id="PTHR43404:SF1">
    <property type="entry name" value="MNN4P"/>
    <property type="match status" value="1"/>
</dbReference>
<dbReference type="InterPro" id="IPR007074">
    <property type="entry name" value="LicD/FKTN/FKRP_NTP_transf"/>
</dbReference>
<feature type="domain" description="LicD/FKTN/FKRP nucleotidyltransferase" evidence="1">
    <location>
        <begin position="189"/>
        <end position="223"/>
    </location>
</feature>
<dbReference type="Pfam" id="PF04991">
    <property type="entry name" value="LicD"/>
    <property type="match status" value="1"/>
</dbReference>
<evidence type="ECO:0000313" key="3">
    <source>
        <dbReference type="Proteomes" id="UP000748531"/>
    </source>
</evidence>
<gene>
    <name evidence="2" type="ORF">PHET_02643</name>
</gene>
<comment type="caution">
    <text evidence="2">The sequence shown here is derived from an EMBL/GenBank/DDBJ whole genome shotgun (WGS) entry which is preliminary data.</text>
</comment>
<dbReference type="PANTHER" id="PTHR43404">
    <property type="entry name" value="LIPOPOLYSACCHARIDE CHOLINEPHOSPHOTRANSFERASE LICD"/>
    <property type="match status" value="1"/>
</dbReference>
<organism evidence="2 3">
    <name type="scientific">Paragonimus heterotremus</name>
    <dbReference type="NCBI Taxonomy" id="100268"/>
    <lineage>
        <taxon>Eukaryota</taxon>
        <taxon>Metazoa</taxon>
        <taxon>Spiralia</taxon>
        <taxon>Lophotrochozoa</taxon>
        <taxon>Platyhelminthes</taxon>
        <taxon>Trematoda</taxon>
        <taxon>Digenea</taxon>
        <taxon>Plagiorchiida</taxon>
        <taxon>Troglotremata</taxon>
        <taxon>Troglotrematidae</taxon>
        <taxon>Paragonimus</taxon>
    </lineage>
</organism>
<dbReference type="AlphaFoldDB" id="A0A8J4WTQ0"/>
<keyword evidence="3" id="KW-1185">Reference proteome</keyword>
<sequence>MIKQNLPILALSVLITSIFWIDHVVRFPGQQNQTHGLLVFPFSTEKHADAVRFIPRSFEDWVEQNGDNERWNAQLTVIIQNVIREFCFLNTSVDNMEVPSQCCHPDLRLRSTETMLHCLRTVRFIEKIPTVQTIDTGSRQLPDRPPTFVHQKIYMNYYRERNDKINCRVENGKRERMYHLLRHWIDLAERHGIIWWLGYGSLLGAVRDEDFIPYDHDVDLYVLGSQADFIRSLSVDWRELNGSQIQLIRRSGDYCVNDHAIRPNCDGIPVHVQRDSCAFCTPLARLVSDRSTYLDLFIVQAHLIVHSGEPSVTQIGLLEELIDTDKGLIQSYPMQSVFPLTTCKFMGLRIPCPRNAFSVLTHVYGQNFIHPSKMCQQTFKFWYET</sequence>